<evidence type="ECO:0000256" key="14">
    <source>
        <dbReference type="PIRSR" id="PIRSR601384-3"/>
    </source>
</evidence>
<dbReference type="PANTHER" id="PTHR37016:SF3">
    <property type="entry name" value="NEUTRAL PROTEASE 2-RELATED"/>
    <property type="match status" value="1"/>
</dbReference>
<dbReference type="Gene3D" id="3.40.390.10">
    <property type="entry name" value="Collagenase (Catalytic Domain)"/>
    <property type="match status" value="1"/>
</dbReference>
<dbReference type="PANTHER" id="PTHR37016">
    <property type="match status" value="1"/>
</dbReference>
<comment type="similarity">
    <text evidence="3">Belongs to the peptidase M35 family.</text>
</comment>
<evidence type="ECO:0000256" key="9">
    <source>
        <dbReference type="ARBA" id="ARBA00022801"/>
    </source>
</evidence>
<feature type="disulfide bond" evidence="14">
    <location>
        <begin position="272"/>
        <end position="293"/>
    </location>
</feature>
<keyword evidence="17" id="KW-1185">Reference proteome</keyword>
<evidence type="ECO:0000256" key="4">
    <source>
        <dbReference type="ARBA" id="ARBA00012431"/>
    </source>
</evidence>
<feature type="binding site" evidence="13">
    <location>
        <position position="346"/>
    </location>
    <ligand>
        <name>Zn(2+)</name>
        <dbReference type="ChEBI" id="CHEBI:29105"/>
        <note>catalytic</note>
    </ligand>
</feature>
<dbReference type="Pfam" id="PF02102">
    <property type="entry name" value="Peptidase_M35"/>
    <property type="match status" value="1"/>
</dbReference>
<dbReference type="EC" id="3.4.24.39" evidence="4"/>
<evidence type="ECO:0000256" key="1">
    <source>
        <dbReference type="ARBA" id="ARBA00001187"/>
    </source>
</evidence>
<evidence type="ECO:0000256" key="5">
    <source>
        <dbReference type="ARBA" id="ARBA00022670"/>
    </source>
</evidence>
<evidence type="ECO:0000256" key="11">
    <source>
        <dbReference type="ARBA" id="ARBA00023049"/>
    </source>
</evidence>
<dbReference type="GO" id="GO:0004222">
    <property type="term" value="F:metalloendopeptidase activity"/>
    <property type="evidence" value="ECO:0007669"/>
    <property type="project" value="InterPro"/>
</dbReference>
<dbReference type="CDD" id="cd11008">
    <property type="entry name" value="M35_deuterolysin_like"/>
    <property type="match status" value="1"/>
</dbReference>
<dbReference type="InterPro" id="IPR001384">
    <property type="entry name" value="Peptidase_M35"/>
</dbReference>
<proteinExistence type="inferred from homology"/>
<evidence type="ECO:0000256" key="12">
    <source>
        <dbReference type="ARBA" id="ARBA00023145"/>
    </source>
</evidence>
<evidence type="ECO:0000256" key="3">
    <source>
        <dbReference type="ARBA" id="ARBA00010279"/>
    </source>
</evidence>
<dbReference type="OrthoDB" id="412874at2759"/>
<organism evidence="16 17">
    <name type="scientific">Fusarium piperis</name>
    <dbReference type="NCBI Taxonomy" id="1435070"/>
    <lineage>
        <taxon>Eukaryota</taxon>
        <taxon>Fungi</taxon>
        <taxon>Dikarya</taxon>
        <taxon>Ascomycota</taxon>
        <taxon>Pezizomycotina</taxon>
        <taxon>Sordariomycetes</taxon>
        <taxon>Hypocreomycetidae</taxon>
        <taxon>Hypocreales</taxon>
        <taxon>Nectriaceae</taxon>
        <taxon>Fusarium</taxon>
        <taxon>Fusarium solani species complex</taxon>
    </lineage>
</organism>
<keyword evidence="6" id="KW-0165">Cleavage on pair of basic residues</keyword>
<keyword evidence="12" id="KW-0865">Zymogen</keyword>
<keyword evidence="11" id="KW-0482">Metalloprotease</keyword>
<keyword evidence="7" id="KW-0479">Metal-binding</keyword>
<evidence type="ECO:0000256" key="7">
    <source>
        <dbReference type="ARBA" id="ARBA00022723"/>
    </source>
</evidence>
<evidence type="ECO:0000256" key="13">
    <source>
        <dbReference type="PIRSR" id="PIRSR601384-2"/>
    </source>
</evidence>
<name>A0A9W9BNC1_9HYPO</name>
<evidence type="ECO:0000256" key="15">
    <source>
        <dbReference type="SAM" id="SignalP"/>
    </source>
</evidence>
<evidence type="ECO:0000256" key="10">
    <source>
        <dbReference type="ARBA" id="ARBA00022833"/>
    </source>
</evidence>
<gene>
    <name evidence="16" type="ORF">N0V84_007724</name>
</gene>
<keyword evidence="9" id="KW-0378">Hydrolase</keyword>
<reference evidence="16" key="1">
    <citation type="submission" date="2022-10" db="EMBL/GenBank/DDBJ databases">
        <title>Tapping the CABI collections for fungal endophytes: first genome assemblies for Collariella, Neodidymelliopsis, Ascochyta clinopodiicola, Didymella pomorum, Didymosphaeria variabile, Neocosmospora piperis and Neocucurbitaria cava.</title>
        <authorList>
            <person name="Hill R."/>
        </authorList>
    </citation>
    <scope>NUCLEOTIDE SEQUENCE</scope>
    <source>
        <strain evidence="16">IMI 366586</strain>
    </source>
</reference>
<feature type="binding site" evidence="13">
    <location>
        <position position="331"/>
    </location>
    <ligand>
        <name>Zn(2+)</name>
        <dbReference type="ChEBI" id="CHEBI:29105"/>
        <note>catalytic</note>
    </ligand>
</feature>
<dbReference type="InterPro" id="IPR050414">
    <property type="entry name" value="Fungal_M35_metalloproteases"/>
</dbReference>
<dbReference type="SUPFAM" id="SSF55486">
    <property type="entry name" value="Metalloproteases ('zincins'), catalytic domain"/>
    <property type="match status" value="1"/>
</dbReference>
<evidence type="ECO:0000313" key="16">
    <source>
        <dbReference type="EMBL" id="KAJ4316676.1"/>
    </source>
</evidence>
<evidence type="ECO:0000256" key="2">
    <source>
        <dbReference type="ARBA" id="ARBA00001947"/>
    </source>
</evidence>
<dbReference type="Proteomes" id="UP001140502">
    <property type="component" value="Unassembled WGS sequence"/>
</dbReference>
<dbReference type="InterPro" id="IPR024079">
    <property type="entry name" value="MetalloPept_cat_dom_sf"/>
</dbReference>
<keyword evidence="8 15" id="KW-0732">Signal</keyword>
<evidence type="ECO:0000256" key="6">
    <source>
        <dbReference type="ARBA" id="ARBA00022685"/>
    </source>
</evidence>
<feature type="disulfide bond" evidence="14">
    <location>
        <begin position="194"/>
        <end position="265"/>
    </location>
</feature>
<dbReference type="Gene3D" id="2.60.40.2970">
    <property type="match status" value="1"/>
</dbReference>
<evidence type="ECO:0000313" key="17">
    <source>
        <dbReference type="Proteomes" id="UP001140502"/>
    </source>
</evidence>
<dbReference type="AlphaFoldDB" id="A0A9W9BNC1"/>
<dbReference type="EMBL" id="JAPEUR010000176">
    <property type="protein sequence ID" value="KAJ4316676.1"/>
    <property type="molecule type" value="Genomic_DNA"/>
</dbReference>
<comment type="catalytic activity">
    <reaction evidence="1">
        <text>Preferential cleavage of bonds with hydrophobic residues in P1'. Also 3-Asn-|-Gln-4 and 8-Gly-|-Ser-9 bonds in insulin B chain.</text>
        <dbReference type="EC" id="3.4.24.39"/>
    </reaction>
</comment>
<accession>A0A9W9BNC1</accession>
<comment type="cofactor">
    <cofactor evidence="2">
        <name>Zn(2+)</name>
        <dbReference type="ChEBI" id="CHEBI:29105"/>
    </cofactor>
</comment>
<keyword evidence="5" id="KW-0645">Protease</keyword>
<evidence type="ECO:0000256" key="8">
    <source>
        <dbReference type="ARBA" id="ARBA00022729"/>
    </source>
</evidence>
<protein>
    <recommendedName>
        <fullName evidence="4">deuterolysin</fullName>
        <ecNumber evidence="4">3.4.24.39</ecNumber>
    </recommendedName>
</protein>
<dbReference type="GO" id="GO:0006508">
    <property type="term" value="P:proteolysis"/>
    <property type="evidence" value="ECO:0007669"/>
    <property type="project" value="UniProtKB-KW"/>
</dbReference>
<feature type="chain" id="PRO_5040901029" description="deuterolysin" evidence="15">
    <location>
        <begin position="21"/>
        <end position="402"/>
    </location>
</feature>
<comment type="caution">
    <text evidence="16">The sequence shown here is derived from an EMBL/GenBank/DDBJ whole genome shotgun (WGS) entry which is preliminary data.</text>
</comment>
<keyword evidence="10" id="KW-0862">Zinc</keyword>
<sequence length="402" mass="45227">MRVVFLLLTALAALLSWVAAQQAVGARGVVHVSYPIPLDIVLRRVHEKRFEFEAIIFNHNHESIKVLNYATFLHKDAPVKRADIFARGKRVPFLGIVPKMDYTRLRRKHFTTIPSGKTATIRFDVAQNYDLTAGGEHTIQMVGTLPYGQIKGRHIAGYIPYESNKIQFMVNGEAAEGVRAKYLRVRRRVRGENCRGGRVPRMRESLSHCVQLALGAQEAALNGPAWRMEEAFGFSDGPIRQHVANVFSETADKCRSDAGRIQDFCREYYRDCISDDRILTSYLREPSLQIGYCDKFYDLGIMPKRCYVYDRPDSWGWFPSRAATVLQKTVHANLRKSGLPGNMSLDAEPGLPKILALDRNSSLQSPDNYELFAIHLKLGCIAVSPDETNGLSGIPLFGPNSK</sequence>
<dbReference type="GO" id="GO:0046872">
    <property type="term" value="F:metal ion binding"/>
    <property type="evidence" value="ECO:0007669"/>
    <property type="project" value="UniProtKB-KW"/>
</dbReference>
<feature type="signal peptide" evidence="15">
    <location>
        <begin position="1"/>
        <end position="20"/>
    </location>
</feature>